<evidence type="ECO:0000313" key="9">
    <source>
        <dbReference type="Proteomes" id="UP001500074"/>
    </source>
</evidence>
<dbReference type="InterPro" id="IPR047641">
    <property type="entry name" value="ABC_transpr_MalK/UgpC-like"/>
</dbReference>
<evidence type="ECO:0000256" key="3">
    <source>
        <dbReference type="ARBA" id="ARBA00022741"/>
    </source>
</evidence>
<proteinExistence type="predicted"/>
<dbReference type="Proteomes" id="UP001500074">
    <property type="component" value="Unassembled WGS sequence"/>
</dbReference>
<dbReference type="PANTHER" id="PTHR43875">
    <property type="entry name" value="MALTODEXTRIN IMPORT ATP-BINDING PROTEIN MSMX"/>
    <property type="match status" value="1"/>
</dbReference>
<keyword evidence="2" id="KW-1003">Cell membrane</keyword>
<organism evidence="8 9">
    <name type="scientific">Modicisalibacter zincidurans</name>
    <dbReference type="NCBI Taxonomy" id="1178777"/>
    <lineage>
        <taxon>Bacteria</taxon>
        <taxon>Pseudomonadati</taxon>
        <taxon>Pseudomonadota</taxon>
        <taxon>Gammaproteobacteria</taxon>
        <taxon>Oceanospirillales</taxon>
        <taxon>Halomonadaceae</taxon>
        <taxon>Modicisalibacter</taxon>
    </lineage>
</organism>
<keyword evidence="3" id="KW-0547">Nucleotide-binding</keyword>
<evidence type="ECO:0000259" key="7">
    <source>
        <dbReference type="PROSITE" id="PS50893"/>
    </source>
</evidence>
<dbReference type="InterPro" id="IPR008995">
    <property type="entry name" value="Mo/tungstate-bd_C_term_dom"/>
</dbReference>
<dbReference type="SUPFAM" id="SSF50331">
    <property type="entry name" value="MOP-like"/>
    <property type="match status" value="1"/>
</dbReference>
<dbReference type="InterPro" id="IPR003439">
    <property type="entry name" value="ABC_transporter-like_ATP-bd"/>
</dbReference>
<dbReference type="InterPro" id="IPR012340">
    <property type="entry name" value="NA-bd_OB-fold"/>
</dbReference>
<dbReference type="Gene3D" id="3.40.50.300">
    <property type="entry name" value="P-loop containing nucleotide triphosphate hydrolases"/>
    <property type="match status" value="1"/>
</dbReference>
<dbReference type="SUPFAM" id="SSF52540">
    <property type="entry name" value="P-loop containing nucleoside triphosphate hydrolases"/>
    <property type="match status" value="1"/>
</dbReference>
<dbReference type="Pfam" id="PF00005">
    <property type="entry name" value="ABC_tran"/>
    <property type="match status" value="1"/>
</dbReference>
<keyword evidence="1" id="KW-0813">Transport</keyword>
<dbReference type="EMBL" id="BAABKI010000006">
    <property type="protein sequence ID" value="GAA5170492.1"/>
    <property type="molecule type" value="Genomic_DNA"/>
</dbReference>
<comment type="caution">
    <text evidence="8">The sequence shown here is derived from an EMBL/GenBank/DDBJ whole genome shotgun (WGS) entry which is preliminary data.</text>
</comment>
<dbReference type="InterPro" id="IPR027417">
    <property type="entry name" value="P-loop_NTPase"/>
</dbReference>
<keyword evidence="4 8" id="KW-0067">ATP-binding</keyword>
<evidence type="ECO:0000256" key="2">
    <source>
        <dbReference type="ARBA" id="ARBA00022475"/>
    </source>
</evidence>
<dbReference type="Gene3D" id="2.40.50.140">
    <property type="entry name" value="Nucleic acid-binding proteins"/>
    <property type="match status" value="1"/>
</dbReference>
<evidence type="ECO:0000256" key="5">
    <source>
        <dbReference type="ARBA" id="ARBA00022967"/>
    </source>
</evidence>
<dbReference type="InterPro" id="IPR015853">
    <property type="entry name" value="ABC_transpr_FbpC"/>
</dbReference>
<name>A0ABP9R1H5_9GAMM</name>
<dbReference type="PROSITE" id="PS50893">
    <property type="entry name" value="ABC_TRANSPORTER_2"/>
    <property type="match status" value="1"/>
</dbReference>
<evidence type="ECO:0000256" key="1">
    <source>
        <dbReference type="ARBA" id="ARBA00022448"/>
    </source>
</evidence>
<dbReference type="PANTHER" id="PTHR43875:SF15">
    <property type="entry name" value="TREHALOSE IMPORT ATP-BINDING PROTEIN SUGC"/>
    <property type="match status" value="1"/>
</dbReference>
<keyword evidence="5" id="KW-1278">Translocase</keyword>
<dbReference type="RefSeq" id="WP_031382816.1">
    <property type="nucleotide sequence ID" value="NZ_BAABKI010000006.1"/>
</dbReference>
<protein>
    <submittedName>
        <fullName evidence="8">ABC transporter ATP-binding protein</fullName>
    </submittedName>
</protein>
<dbReference type="GO" id="GO:0005524">
    <property type="term" value="F:ATP binding"/>
    <property type="evidence" value="ECO:0007669"/>
    <property type="project" value="UniProtKB-KW"/>
</dbReference>
<dbReference type="SMART" id="SM00382">
    <property type="entry name" value="AAA"/>
    <property type="match status" value="1"/>
</dbReference>
<evidence type="ECO:0000256" key="4">
    <source>
        <dbReference type="ARBA" id="ARBA00022840"/>
    </source>
</evidence>
<keyword evidence="6" id="KW-0472">Membrane</keyword>
<dbReference type="InterPro" id="IPR003593">
    <property type="entry name" value="AAA+_ATPase"/>
</dbReference>
<sequence length="360" mass="39913">MSLVLEHIDRTVSGEKHISDACLSLEQGSFNVLLGHTLSGKTTLMRLMAGLDAPDRGRVLFSERDMTRVPVRKRNISMVYQQFINYPSLRVFDNIASPLRLARVSKAEIQRRVEEIAAMLRIDHLLGRYPLELSGGQQQRTAMARALVKDADLVLFDEPLVNLDYKLREELRLEMRKLFRTRNTVAVYATTEPAEALALGDTTTLLHEGRILQTGPSDTVFHRPQTVEAAALFGEPPINLMEVVVRGSGLLVGSTVFPLPRLLASLDDGPYRLGMRPSHLSLTPLNDDDLEFCVEVGVAEISGSETFLHVASNDLQLVLHLGGIHDFPVDSAIRVYAPSNKLFVFDEPGELVRAPSLAAQ</sequence>
<evidence type="ECO:0000256" key="6">
    <source>
        <dbReference type="ARBA" id="ARBA00023136"/>
    </source>
</evidence>
<gene>
    <name evidence="8" type="ORF">GCM10023342_04010</name>
</gene>
<keyword evidence="9" id="KW-1185">Reference proteome</keyword>
<evidence type="ECO:0000313" key="8">
    <source>
        <dbReference type="EMBL" id="GAA5170492.1"/>
    </source>
</evidence>
<reference evidence="9" key="1">
    <citation type="journal article" date="2019" name="Int. J. Syst. Evol. Microbiol.">
        <title>The Global Catalogue of Microorganisms (GCM) 10K type strain sequencing project: providing services to taxonomists for standard genome sequencing and annotation.</title>
        <authorList>
            <consortium name="The Broad Institute Genomics Platform"/>
            <consortium name="The Broad Institute Genome Sequencing Center for Infectious Disease"/>
            <person name="Wu L."/>
            <person name="Ma J."/>
        </authorList>
    </citation>
    <scope>NUCLEOTIDE SEQUENCE [LARGE SCALE GENOMIC DNA]</scope>
    <source>
        <strain evidence="9">JCM 18472</strain>
    </source>
</reference>
<dbReference type="Gene3D" id="2.40.50.100">
    <property type="match status" value="1"/>
</dbReference>
<accession>A0ABP9R1H5</accession>
<dbReference type="CDD" id="cd03259">
    <property type="entry name" value="ABC_Carb_Solutes_like"/>
    <property type="match status" value="1"/>
</dbReference>
<feature type="domain" description="ABC transporter" evidence="7">
    <location>
        <begin position="3"/>
        <end position="233"/>
    </location>
</feature>